<proteinExistence type="predicted"/>
<name>A0AC61RA69_9FIRM</name>
<dbReference type="Proteomes" id="UP000308836">
    <property type="component" value="Unassembled WGS sequence"/>
</dbReference>
<keyword evidence="2" id="KW-1185">Reference proteome</keyword>
<evidence type="ECO:0000313" key="1">
    <source>
        <dbReference type="EMBL" id="TGY67202.1"/>
    </source>
</evidence>
<comment type="caution">
    <text evidence="1">The sequence shown here is derived from an EMBL/GenBank/DDBJ whole genome shotgun (WGS) entry which is preliminary data.</text>
</comment>
<dbReference type="EMBL" id="SRYG01000001">
    <property type="protein sequence ID" value="TGY67202.1"/>
    <property type="molecule type" value="Genomic_DNA"/>
</dbReference>
<organism evidence="1 2">
    <name type="scientific">Dubosiella muris</name>
    <dbReference type="NCBI Taxonomy" id="3038133"/>
    <lineage>
        <taxon>Bacteria</taxon>
        <taxon>Bacillati</taxon>
        <taxon>Bacillota</taxon>
        <taxon>Erysipelotrichia</taxon>
        <taxon>Erysipelotrichales</taxon>
        <taxon>Erysipelotrichaceae</taxon>
        <taxon>Dubosiella</taxon>
    </lineage>
</organism>
<accession>A0AC61RA69</accession>
<sequence length="159" mass="19062">MENFEQVYQEHARLVYRYLLSQCHDEFVAEELCQETFYQAFRSLKQYDGTCRLSTWLCAIAKNQLRAYRRKHPAMEELDDRWLAASSENERGKVELLRAMQTLPAPQRDIVYLRMYGNLSFAQIGDVLEKNETWARINFYRAKEKLRKEMENNENEFTA</sequence>
<evidence type="ECO:0000313" key="2">
    <source>
        <dbReference type="Proteomes" id="UP000308836"/>
    </source>
</evidence>
<gene>
    <name evidence="1" type="ORF">E5336_00020</name>
</gene>
<reference evidence="1" key="1">
    <citation type="submission" date="2019-04" db="EMBL/GenBank/DDBJ databases">
        <title>Microbes associate with the intestines of laboratory mice.</title>
        <authorList>
            <person name="Navarre W."/>
            <person name="Wong E."/>
            <person name="Huang K."/>
            <person name="Tropini C."/>
            <person name="Ng K."/>
            <person name="Yu B."/>
        </authorList>
    </citation>
    <scope>NUCLEOTIDE SEQUENCE</scope>
    <source>
        <strain evidence="1">NM09_H32</strain>
    </source>
</reference>
<protein>
    <submittedName>
        <fullName evidence="1">Sigma-70 family RNA polymerase sigma factor</fullName>
    </submittedName>
</protein>